<protein>
    <submittedName>
        <fullName evidence="1">Uncharacterized protein</fullName>
    </submittedName>
</protein>
<dbReference type="AlphaFoldDB" id="A0A6A6FJY1"/>
<name>A0A6A6FJY1_9PEZI</name>
<evidence type="ECO:0000313" key="1">
    <source>
        <dbReference type="EMBL" id="KAF2213755.1"/>
    </source>
</evidence>
<evidence type="ECO:0000313" key="2">
    <source>
        <dbReference type="Proteomes" id="UP000799539"/>
    </source>
</evidence>
<dbReference type="Proteomes" id="UP000799539">
    <property type="component" value="Unassembled WGS sequence"/>
</dbReference>
<dbReference type="Pfam" id="PF26639">
    <property type="entry name" value="Het-6_barrel"/>
    <property type="match status" value="1"/>
</dbReference>
<proteinExistence type="predicted"/>
<accession>A0A6A6FJY1</accession>
<gene>
    <name evidence="1" type="ORF">CERZMDRAFT_39560</name>
</gene>
<sequence>MCTTGHGRRPFVTSHGHLAIGPESLRVGDYVVIILGAGVPHVVRAIDGHADFILVGEAYTHGCMDGEAAEPGAIVQSIELH</sequence>
<dbReference type="OrthoDB" id="3650780at2759"/>
<reference evidence="1" key="1">
    <citation type="journal article" date="2020" name="Stud. Mycol.">
        <title>101 Dothideomycetes genomes: a test case for predicting lifestyles and emergence of pathogens.</title>
        <authorList>
            <person name="Haridas S."/>
            <person name="Albert R."/>
            <person name="Binder M."/>
            <person name="Bloem J."/>
            <person name="Labutti K."/>
            <person name="Salamov A."/>
            <person name="Andreopoulos B."/>
            <person name="Baker S."/>
            <person name="Barry K."/>
            <person name="Bills G."/>
            <person name="Bluhm B."/>
            <person name="Cannon C."/>
            <person name="Castanera R."/>
            <person name="Culley D."/>
            <person name="Daum C."/>
            <person name="Ezra D."/>
            <person name="Gonzalez J."/>
            <person name="Henrissat B."/>
            <person name="Kuo A."/>
            <person name="Liang C."/>
            <person name="Lipzen A."/>
            <person name="Lutzoni F."/>
            <person name="Magnuson J."/>
            <person name="Mondo S."/>
            <person name="Nolan M."/>
            <person name="Ohm R."/>
            <person name="Pangilinan J."/>
            <person name="Park H.-J."/>
            <person name="Ramirez L."/>
            <person name="Alfaro M."/>
            <person name="Sun H."/>
            <person name="Tritt A."/>
            <person name="Yoshinaga Y."/>
            <person name="Zwiers L.-H."/>
            <person name="Turgeon B."/>
            <person name="Goodwin S."/>
            <person name="Spatafora J."/>
            <person name="Crous P."/>
            <person name="Grigoriev I."/>
        </authorList>
    </citation>
    <scope>NUCLEOTIDE SEQUENCE</scope>
    <source>
        <strain evidence="1">SCOH1-5</strain>
    </source>
</reference>
<organism evidence="1 2">
    <name type="scientific">Cercospora zeae-maydis SCOH1-5</name>
    <dbReference type="NCBI Taxonomy" id="717836"/>
    <lineage>
        <taxon>Eukaryota</taxon>
        <taxon>Fungi</taxon>
        <taxon>Dikarya</taxon>
        <taxon>Ascomycota</taxon>
        <taxon>Pezizomycotina</taxon>
        <taxon>Dothideomycetes</taxon>
        <taxon>Dothideomycetidae</taxon>
        <taxon>Mycosphaerellales</taxon>
        <taxon>Mycosphaerellaceae</taxon>
        <taxon>Cercospora</taxon>
    </lineage>
</organism>
<dbReference type="EMBL" id="ML992670">
    <property type="protein sequence ID" value="KAF2213755.1"/>
    <property type="molecule type" value="Genomic_DNA"/>
</dbReference>
<keyword evidence="2" id="KW-1185">Reference proteome</keyword>